<comment type="caution">
    <text evidence="5">The sequence shown here is derived from an EMBL/GenBank/DDBJ whole genome shotgun (WGS) entry which is preliminary data.</text>
</comment>
<evidence type="ECO:0000259" key="4">
    <source>
        <dbReference type="PROSITE" id="PS01180"/>
    </source>
</evidence>
<evidence type="ECO:0000313" key="6">
    <source>
        <dbReference type="Proteomes" id="UP001230051"/>
    </source>
</evidence>
<dbReference type="CDD" id="cd00041">
    <property type="entry name" value="CUB"/>
    <property type="match status" value="1"/>
</dbReference>
<evidence type="ECO:0000313" key="5">
    <source>
        <dbReference type="EMBL" id="KAK1116353.1"/>
    </source>
</evidence>
<protein>
    <submittedName>
        <fullName evidence="5">Low choriolytic enzyme-like</fullName>
    </submittedName>
</protein>
<gene>
    <name evidence="5" type="primary">Cubn</name>
    <name evidence="5" type="ORF">AOXY_G38888</name>
</gene>
<evidence type="ECO:0000256" key="3">
    <source>
        <dbReference type="PROSITE-ProRule" id="PRU00059"/>
    </source>
</evidence>
<dbReference type="PROSITE" id="PS01180">
    <property type="entry name" value="CUB"/>
    <property type="match status" value="1"/>
</dbReference>
<dbReference type="FunFam" id="2.60.120.290:FF:000005">
    <property type="entry name" value="Procollagen C-endopeptidase enhancer 1"/>
    <property type="match status" value="1"/>
</dbReference>
<dbReference type="EMBL" id="JAGXEW010002831">
    <property type="protein sequence ID" value="KAK1116353.1"/>
    <property type="molecule type" value="Genomic_DNA"/>
</dbReference>
<dbReference type="Proteomes" id="UP001230051">
    <property type="component" value="Unassembled WGS sequence"/>
</dbReference>
<proteinExistence type="predicted"/>
<dbReference type="PANTHER" id="PTHR24251">
    <property type="entry name" value="OVOCHYMASE-RELATED"/>
    <property type="match status" value="1"/>
</dbReference>
<keyword evidence="2" id="KW-1015">Disulfide bond</keyword>
<evidence type="ECO:0000256" key="1">
    <source>
        <dbReference type="ARBA" id="ARBA00022737"/>
    </source>
</evidence>
<dbReference type="Gene3D" id="2.60.120.290">
    <property type="entry name" value="Spermadhesin, CUB domain"/>
    <property type="match status" value="1"/>
</dbReference>
<reference evidence="5" key="1">
    <citation type="submission" date="2022-02" db="EMBL/GenBank/DDBJ databases">
        <title>Atlantic sturgeon de novo genome assembly.</title>
        <authorList>
            <person name="Stock M."/>
            <person name="Klopp C."/>
            <person name="Guiguen Y."/>
            <person name="Cabau C."/>
            <person name="Parinello H."/>
            <person name="Santidrian Yebra-Pimentel E."/>
            <person name="Kuhl H."/>
            <person name="Dirks R.P."/>
            <person name="Guessner J."/>
            <person name="Wuertz S."/>
            <person name="Du K."/>
            <person name="Schartl M."/>
        </authorList>
    </citation>
    <scope>NUCLEOTIDE SEQUENCE</scope>
    <source>
        <strain evidence="5">STURGEONOMICS-FGT-2020</strain>
        <tissue evidence="5">Whole blood</tissue>
    </source>
</reference>
<name>A0AAD8CCR5_ACIOX</name>
<dbReference type="Pfam" id="PF00431">
    <property type="entry name" value="CUB"/>
    <property type="match status" value="1"/>
</dbReference>
<keyword evidence="6" id="KW-1185">Reference proteome</keyword>
<dbReference type="InterPro" id="IPR035914">
    <property type="entry name" value="Sperma_CUB_dom_sf"/>
</dbReference>
<sequence length="106" mass="12199">MSEGNITSPNYPFNYPNNMDCTWTLLAYEDEIIQITFISFDLQTGDQCDWDYVLIRDGDNSTAKSSVETRLSQSSPLLPQVEVQFHSDREISSTGFKFSFKRVQKI</sequence>
<dbReference type="SMART" id="SM00042">
    <property type="entry name" value="CUB"/>
    <property type="match status" value="1"/>
</dbReference>
<dbReference type="AlphaFoldDB" id="A0AAD8CCR5"/>
<keyword evidence="1" id="KW-0677">Repeat</keyword>
<organism evidence="5 6">
    <name type="scientific">Acipenser oxyrinchus oxyrinchus</name>
    <dbReference type="NCBI Taxonomy" id="40147"/>
    <lineage>
        <taxon>Eukaryota</taxon>
        <taxon>Metazoa</taxon>
        <taxon>Chordata</taxon>
        <taxon>Craniata</taxon>
        <taxon>Vertebrata</taxon>
        <taxon>Euteleostomi</taxon>
        <taxon>Actinopterygii</taxon>
        <taxon>Chondrostei</taxon>
        <taxon>Acipenseriformes</taxon>
        <taxon>Acipenseridae</taxon>
        <taxon>Acipenser</taxon>
    </lineage>
</organism>
<evidence type="ECO:0000256" key="2">
    <source>
        <dbReference type="ARBA" id="ARBA00023157"/>
    </source>
</evidence>
<feature type="domain" description="CUB" evidence="4">
    <location>
        <begin position="1"/>
        <end position="103"/>
    </location>
</feature>
<dbReference type="SUPFAM" id="SSF49854">
    <property type="entry name" value="Spermadhesin, CUB domain"/>
    <property type="match status" value="1"/>
</dbReference>
<comment type="caution">
    <text evidence="3">Lacks conserved residue(s) required for the propagation of feature annotation.</text>
</comment>
<dbReference type="InterPro" id="IPR000859">
    <property type="entry name" value="CUB_dom"/>
</dbReference>
<accession>A0AAD8CCR5</accession>